<comment type="similarity">
    <text evidence="1">Belongs to the NAD kinase family.</text>
</comment>
<sequence length="810" mass="91022">MDDFGGRITDKVQALSDIELAALLCLITDQHCIVEGEKQSLDELDQEIRLVARNVFGLTWAVLECSESSTVDEFGAGILVDETSGDYFSLANRSTREEDLRYAAQAGSPKKFTGRSSSRPFTPLESRKIANVVIAKNLNIASNQVQVQALELIRGKRNFTRTAVHAAPKPFLFVALNAIGTANLSRHLNDQLFISHKHQIEDGFPNLEELHEKEPLYEDDASTSSVVWLPLKQEDSVMFTEADLKELTNLTAKVSISTEVRAYLHNIVTFMRQHRAVGGGISAMATRHFDMLSHALAPLHGLSYITPALVALAARKVYPHRIKITKPENERSLQWGSSLDAVRAVLEGVTPDDVVEEVLQSVEVVFATNDIRRRKSSLVPSTAQRPAHRRQQTQCFVHTLLEKHDGISEKDRNMSYEGLAQERMLDKDPLGHADESQHSRLLTKKQISDMAFGIRELSKKLAQIRLKLHVRNIFILAKAHDETLIKHTRETVEWLLTKDPGYRVYVEETLEHNTLFEAKSLLQKDSFQGRLKFWTNKLCHDKPQTFDIALALGGDGTVLYASWLFQRIVPPVLAFSLGSLGFLTKFDYEQYPLTLSRAFDEGITVSLRLRFEATIMRSQARDNAHRDLVEELIGEESEDHHTHRPDGTHNILNEVVVDRGPNPTMSSIELFGDDEHFTTVQADGVCVSTPTGSTAYNLAAGGSLCHPDNPVILVTAICAHTLSFRPIILPDTIVLRAGVPYDARTSSWASFDGRERVELTPGDYVTISASRFPFPSVLPLDRKSKDWIDSISRTFQWNSRQRQKSFKEWS</sequence>
<dbReference type="Proteomes" id="UP000756921">
    <property type="component" value="Unassembled WGS sequence"/>
</dbReference>
<dbReference type="SUPFAM" id="SSF111331">
    <property type="entry name" value="NAD kinase/diacylglycerol kinase-like"/>
    <property type="match status" value="1"/>
</dbReference>
<protein>
    <submittedName>
        <fullName evidence="6">ATP-NAD kinase</fullName>
    </submittedName>
</protein>
<evidence type="ECO:0000256" key="3">
    <source>
        <dbReference type="ARBA" id="ARBA00022777"/>
    </source>
</evidence>
<keyword evidence="5" id="KW-0520">NAD</keyword>
<dbReference type="GO" id="GO:0003951">
    <property type="term" value="F:NAD+ kinase activity"/>
    <property type="evidence" value="ECO:0007669"/>
    <property type="project" value="InterPro"/>
</dbReference>
<evidence type="ECO:0000313" key="7">
    <source>
        <dbReference type="Proteomes" id="UP000756921"/>
    </source>
</evidence>
<dbReference type="Pfam" id="PF01513">
    <property type="entry name" value="NAD_kinase"/>
    <property type="match status" value="1"/>
</dbReference>
<evidence type="ECO:0000256" key="2">
    <source>
        <dbReference type="ARBA" id="ARBA00022679"/>
    </source>
</evidence>
<dbReference type="InterPro" id="IPR016064">
    <property type="entry name" value="NAD/diacylglycerol_kinase_sf"/>
</dbReference>
<accession>A0A9P6KSA3</accession>
<dbReference type="PANTHER" id="PTHR20275">
    <property type="entry name" value="NAD KINASE"/>
    <property type="match status" value="1"/>
</dbReference>
<keyword evidence="3 6" id="KW-0418">Kinase</keyword>
<dbReference type="OrthoDB" id="24581at2759"/>
<dbReference type="Gene3D" id="1.10.8.80">
    <property type="entry name" value="Magnesium chelatase subunit I, C-Terminal domain"/>
    <property type="match status" value="1"/>
</dbReference>
<keyword evidence="2" id="KW-0808">Transferase</keyword>
<gene>
    <name evidence="6" type="ORF">PMIN01_04258</name>
</gene>
<evidence type="ECO:0000256" key="4">
    <source>
        <dbReference type="ARBA" id="ARBA00022857"/>
    </source>
</evidence>
<dbReference type="GO" id="GO:0006741">
    <property type="term" value="P:NADP+ biosynthetic process"/>
    <property type="evidence" value="ECO:0007669"/>
    <property type="project" value="InterPro"/>
</dbReference>
<organism evidence="6 7">
    <name type="scientific">Paraphaeosphaeria minitans</name>
    <dbReference type="NCBI Taxonomy" id="565426"/>
    <lineage>
        <taxon>Eukaryota</taxon>
        <taxon>Fungi</taxon>
        <taxon>Dikarya</taxon>
        <taxon>Ascomycota</taxon>
        <taxon>Pezizomycotina</taxon>
        <taxon>Dothideomycetes</taxon>
        <taxon>Pleosporomycetidae</taxon>
        <taxon>Pleosporales</taxon>
        <taxon>Massarineae</taxon>
        <taxon>Didymosphaeriaceae</taxon>
        <taxon>Paraphaeosphaeria</taxon>
    </lineage>
</organism>
<dbReference type="GO" id="GO:0019674">
    <property type="term" value="P:NAD+ metabolic process"/>
    <property type="evidence" value="ECO:0007669"/>
    <property type="project" value="InterPro"/>
</dbReference>
<dbReference type="FunFam" id="2.60.200.30:FF:000008">
    <property type="entry name" value="Putative NAD+ kinase"/>
    <property type="match status" value="1"/>
</dbReference>
<proteinExistence type="inferred from homology"/>
<dbReference type="EMBL" id="WJXW01000004">
    <property type="protein sequence ID" value="KAF9736479.1"/>
    <property type="molecule type" value="Genomic_DNA"/>
</dbReference>
<dbReference type="Gene3D" id="2.60.200.30">
    <property type="entry name" value="Probable inorganic polyphosphate/atp-NAD kinase, domain 2"/>
    <property type="match status" value="1"/>
</dbReference>
<dbReference type="InterPro" id="IPR017438">
    <property type="entry name" value="ATP-NAD_kinase_N"/>
</dbReference>
<dbReference type="Gene3D" id="3.40.50.10330">
    <property type="entry name" value="Probable inorganic polyphosphate/atp-NAD kinase, domain 1"/>
    <property type="match status" value="1"/>
</dbReference>
<comment type="caution">
    <text evidence="6">The sequence shown here is derived from an EMBL/GenBank/DDBJ whole genome shotgun (WGS) entry which is preliminary data.</text>
</comment>
<reference evidence="6" key="1">
    <citation type="journal article" date="2020" name="Mol. Plant Microbe Interact.">
        <title>Genome Sequence of the Biocontrol Agent Coniothyrium minitans strain Conio (IMI 134523).</title>
        <authorList>
            <person name="Patel D."/>
            <person name="Shittu T.A."/>
            <person name="Baroncelli R."/>
            <person name="Muthumeenakshi S."/>
            <person name="Osborne T.H."/>
            <person name="Janganan T.K."/>
            <person name="Sreenivasaprasad S."/>
        </authorList>
    </citation>
    <scope>NUCLEOTIDE SEQUENCE</scope>
    <source>
        <strain evidence="6">Conio</strain>
    </source>
</reference>
<dbReference type="HAMAP" id="MF_00361">
    <property type="entry name" value="NAD_kinase"/>
    <property type="match status" value="1"/>
</dbReference>
<evidence type="ECO:0000256" key="1">
    <source>
        <dbReference type="ARBA" id="ARBA00010995"/>
    </source>
</evidence>
<dbReference type="InterPro" id="IPR002504">
    <property type="entry name" value="NADK"/>
</dbReference>
<evidence type="ECO:0000313" key="6">
    <source>
        <dbReference type="EMBL" id="KAF9736479.1"/>
    </source>
</evidence>
<dbReference type="Pfam" id="PF20143">
    <property type="entry name" value="NAD_kinase_C"/>
    <property type="match status" value="1"/>
</dbReference>
<name>A0A9P6KSA3_9PLEO</name>
<dbReference type="PANTHER" id="PTHR20275:SF11">
    <property type="entry name" value="KINASE, PUTATIVE (AFU_ORTHOLOGUE AFUA_5G12870)-RELATED"/>
    <property type="match status" value="1"/>
</dbReference>
<dbReference type="AlphaFoldDB" id="A0A9P6KSA3"/>
<evidence type="ECO:0000256" key="5">
    <source>
        <dbReference type="ARBA" id="ARBA00023027"/>
    </source>
</evidence>
<keyword evidence="7" id="KW-1185">Reference proteome</keyword>
<dbReference type="GO" id="GO:0016851">
    <property type="term" value="F:magnesium chelatase activity"/>
    <property type="evidence" value="ECO:0007669"/>
    <property type="project" value="UniProtKB-EC"/>
</dbReference>
<dbReference type="InterPro" id="IPR017437">
    <property type="entry name" value="ATP-NAD_kinase_PpnK-typ_C"/>
</dbReference>
<keyword evidence="4" id="KW-0521">NADP</keyword>